<dbReference type="InterPro" id="IPR036236">
    <property type="entry name" value="Znf_C2H2_sf"/>
</dbReference>
<gene>
    <name evidence="2" type="primary">NCL1_26425</name>
    <name evidence="2" type="ORF">TNIN_170291</name>
</gene>
<comment type="caution">
    <text evidence="2">The sequence shown here is derived from an EMBL/GenBank/DDBJ whole genome shotgun (WGS) entry which is preliminary data.</text>
</comment>
<keyword evidence="3" id="KW-1185">Reference proteome</keyword>
<dbReference type="EMBL" id="BMAV01011826">
    <property type="protein sequence ID" value="GFY57956.1"/>
    <property type="molecule type" value="Genomic_DNA"/>
</dbReference>
<sequence>MRTHTGKKTHSCDLHNKGFSRKDSLQRHRLTHFNITNQQSTSNAVSKRRLIPSQMPPSKKRKPDNSAHALNVFTITTFDSITDNELDFLKFFDYVRAFIFEELQSKLKEKRLLNGMLLCKPPLREPHRGKRRGIYHSHFGSNCVVGKFKGKHNR</sequence>
<feature type="compositionally biased region" description="Polar residues" evidence="1">
    <location>
        <begin position="34"/>
        <end position="45"/>
    </location>
</feature>
<feature type="region of interest" description="Disordered" evidence="1">
    <location>
        <begin position="34"/>
        <end position="65"/>
    </location>
</feature>
<dbReference type="AlphaFoldDB" id="A0A8X6XUV8"/>
<dbReference type="OrthoDB" id="6433355at2759"/>
<evidence type="ECO:0008006" key="4">
    <source>
        <dbReference type="Google" id="ProtNLM"/>
    </source>
</evidence>
<evidence type="ECO:0000313" key="3">
    <source>
        <dbReference type="Proteomes" id="UP000886998"/>
    </source>
</evidence>
<evidence type="ECO:0000313" key="2">
    <source>
        <dbReference type="EMBL" id="GFY57956.1"/>
    </source>
</evidence>
<proteinExistence type="predicted"/>
<organism evidence="2 3">
    <name type="scientific">Trichonephila inaurata madagascariensis</name>
    <dbReference type="NCBI Taxonomy" id="2747483"/>
    <lineage>
        <taxon>Eukaryota</taxon>
        <taxon>Metazoa</taxon>
        <taxon>Ecdysozoa</taxon>
        <taxon>Arthropoda</taxon>
        <taxon>Chelicerata</taxon>
        <taxon>Arachnida</taxon>
        <taxon>Araneae</taxon>
        <taxon>Araneomorphae</taxon>
        <taxon>Entelegynae</taxon>
        <taxon>Araneoidea</taxon>
        <taxon>Nephilidae</taxon>
        <taxon>Trichonephila</taxon>
        <taxon>Trichonephila inaurata</taxon>
    </lineage>
</organism>
<name>A0A8X6XUV8_9ARAC</name>
<dbReference type="SUPFAM" id="SSF57667">
    <property type="entry name" value="beta-beta-alpha zinc fingers"/>
    <property type="match status" value="1"/>
</dbReference>
<dbReference type="Gene3D" id="3.30.160.60">
    <property type="entry name" value="Classic Zinc Finger"/>
    <property type="match status" value="1"/>
</dbReference>
<dbReference type="Proteomes" id="UP000886998">
    <property type="component" value="Unassembled WGS sequence"/>
</dbReference>
<accession>A0A8X6XUV8</accession>
<reference evidence="2" key="1">
    <citation type="submission" date="2020-08" db="EMBL/GenBank/DDBJ databases">
        <title>Multicomponent nature underlies the extraordinary mechanical properties of spider dragline silk.</title>
        <authorList>
            <person name="Kono N."/>
            <person name="Nakamura H."/>
            <person name="Mori M."/>
            <person name="Yoshida Y."/>
            <person name="Ohtoshi R."/>
            <person name="Malay A.D."/>
            <person name="Moran D.A.P."/>
            <person name="Tomita M."/>
            <person name="Numata K."/>
            <person name="Arakawa K."/>
        </authorList>
    </citation>
    <scope>NUCLEOTIDE SEQUENCE</scope>
</reference>
<protein>
    <recommendedName>
        <fullName evidence="4">C2H2-type domain-containing protein</fullName>
    </recommendedName>
</protein>
<evidence type="ECO:0000256" key="1">
    <source>
        <dbReference type="SAM" id="MobiDB-lite"/>
    </source>
</evidence>